<organism evidence="1 2">
    <name type="scientific">Reichenbachiella ulvae</name>
    <dbReference type="NCBI Taxonomy" id="2980104"/>
    <lineage>
        <taxon>Bacteria</taxon>
        <taxon>Pseudomonadati</taxon>
        <taxon>Bacteroidota</taxon>
        <taxon>Cytophagia</taxon>
        <taxon>Cytophagales</taxon>
        <taxon>Reichenbachiellaceae</taxon>
        <taxon>Reichenbachiella</taxon>
    </lineage>
</organism>
<sequence length="614" mass="70912">MSRKRAFGTWIAYFLFIGSIWAQGVEVRTYYDQDQQVLKEVFYVNDTIENLLNGPYRSYYLSGKVKSEGEYQYNRATGDWVYYFENGNIRNTGSFFRGRSVGIWTYYFENGNKRSEGILEDNQRAGEWTFYFEDGGLKSEGTYLDGIRDGLWKFYYEEGSLKAQAIFKNGKGDYKEFYLSGSLKMEGLNRNGKSDSLWTYYFESGERMAEGYYKKGLKTGPWKYFYKNGEISAQGGYEEGQTIGNWIYYHENGAKSAEGLQKNSQKDGYWKMFYETGEMKGIGEFDEGTGEYNEYYVSGKLKVNGHFLNGLNDGHWTYFDEEGHIEGEADFEQGMGQYTGYYLDGSIKMSGKIAGGRRVGEWTLYKKNGEIAGKYHPVYQDDNPVFLTEERLNDGSNQEEYEKPEYKFKRKKSRNFTPVVNEYKGVIFATNPLMLFAGHAPLSVEYYLQERLGYELMYSYRRDPFFSSLEGVGTDDVFTQGHRLKFKQKFYSKDQKYGMLYFGHLIGANFDKHSVKINEGSGNFQTVSMGEQNYYYGVIVGDRWMKNPGNAGFTVDAYIGFGLGYRNKSRDYSDRNFDSSFKSVPGEGINVPVFFGVNIGYLGFKKYQTNGPVR</sequence>
<dbReference type="RefSeq" id="WP_264139965.1">
    <property type="nucleotide sequence ID" value="NZ_JAOYOD010000001.1"/>
</dbReference>
<gene>
    <name evidence="1" type="ORF">N7U62_20445</name>
</gene>
<proteinExistence type="predicted"/>
<protein>
    <submittedName>
        <fullName evidence="1">Membrane-binding protein</fullName>
    </submittedName>
</protein>
<dbReference type="InterPro" id="IPR011652">
    <property type="entry name" value="MORN_2"/>
</dbReference>
<dbReference type="PANTHER" id="PTHR33706">
    <property type="entry name" value="MORN VARIANT REPEAT PROTEIN"/>
    <property type="match status" value="1"/>
</dbReference>
<accession>A0ABT3CZX8</accession>
<dbReference type="Gene3D" id="2.20.110.10">
    <property type="entry name" value="Histone H3 K4-specific methyltransferase SET7/9 N-terminal domain"/>
    <property type="match status" value="3"/>
</dbReference>
<keyword evidence="2" id="KW-1185">Reference proteome</keyword>
<comment type="caution">
    <text evidence="1">The sequence shown here is derived from an EMBL/GenBank/DDBJ whole genome shotgun (WGS) entry which is preliminary data.</text>
</comment>
<name>A0ABT3CZX8_9BACT</name>
<evidence type="ECO:0000313" key="1">
    <source>
        <dbReference type="EMBL" id="MCV9389055.1"/>
    </source>
</evidence>
<reference evidence="1 2" key="1">
    <citation type="submission" date="2022-10" db="EMBL/GenBank/DDBJ databases">
        <title>Comparative genomics and taxonomic characterization of three novel marine species of genus Reichenbachiella exhibiting antioxidant and polysaccharide degradation activities.</title>
        <authorList>
            <person name="Muhammad N."/>
            <person name="Lee Y.-J."/>
            <person name="Ko J."/>
            <person name="Kim S.-G."/>
        </authorList>
    </citation>
    <scope>NUCLEOTIDE SEQUENCE [LARGE SCALE GENOMIC DNA]</scope>
    <source>
        <strain evidence="1 2">ABR2-5</strain>
    </source>
</reference>
<dbReference type="Pfam" id="PF07661">
    <property type="entry name" value="MORN_2"/>
    <property type="match status" value="8"/>
</dbReference>
<dbReference type="PANTHER" id="PTHR33706:SF1">
    <property type="entry name" value="TPR REPEAT PROTEIN"/>
    <property type="match status" value="1"/>
</dbReference>
<evidence type="ECO:0000313" key="2">
    <source>
        <dbReference type="Proteomes" id="UP001300692"/>
    </source>
</evidence>
<dbReference type="SUPFAM" id="SSF82185">
    <property type="entry name" value="Histone H3 K4-specific methyltransferase SET7/9 N-terminal domain"/>
    <property type="match status" value="2"/>
</dbReference>
<dbReference type="Gene3D" id="3.90.930.1">
    <property type="match status" value="1"/>
</dbReference>
<dbReference type="EMBL" id="JAOYOD010000001">
    <property type="protein sequence ID" value="MCV9389055.1"/>
    <property type="molecule type" value="Genomic_DNA"/>
</dbReference>
<dbReference type="Proteomes" id="UP001300692">
    <property type="component" value="Unassembled WGS sequence"/>
</dbReference>